<evidence type="ECO:0000256" key="5">
    <source>
        <dbReference type="ARBA" id="ARBA00022694"/>
    </source>
</evidence>
<evidence type="ECO:0000259" key="7">
    <source>
        <dbReference type="Pfam" id="PF05175"/>
    </source>
</evidence>
<feature type="domain" description="Methyltransferase small" evidence="7">
    <location>
        <begin position="27"/>
        <end position="119"/>
    </location>
</feature>
<accession>A0ABW1XM50</accession>
<dbReference type="InterPro" id="IPR022882">
    <property type="entry name" value="tRNA_adenine-N6_MeTrfase"/>
</dbReference>
<keyword evidence="1 6" id="KW-0963">Cytoplasm</keyword>
<dbReference type="Proteomes" id="UP001596364">
    <property type="component" value="Unassembled WGS sequence"/>
</dbReference>
<dbReference type="PANTHER" id="PTHR47739">
    <property type="entry name" value="TRNA1(VAL) (ADENINE(37)-N6)-METHYLTRANSFERASE"/>
    <property type="match status" value="1"/>
</dbReference>
<organism evidence="8 9">
    <name type="scientific">Pseudobowmanella zhangzhouensis</name>
    <dbReference type="NCBI Taxonomy" id="1537679"/>
    <lineage>
        <taxon>Bacteria</taxon>
        <taxon>Pseudomonadati</taxon>
        <taxon>Pseudomonadota</taxon>
        <taxon>Gammaproteobacteria</taxon>
        <taxon>Alteromonadales</taxon>
        <taxon>Alteromonadaceae</taxon>
    </lineage>
</organism>
<dbReference type="PROSITE" id="PS00092">
    <property type="entry name" value="N6_MTASE"/>
    <property type="match status" value="1"/>
</dbReference>
<evidence type="ECO:0000313" key="9">
    <source>
        <dbReference type="Proteomes" id="UP001596364"/>
    </source>
</evidence>
<comment type="subcellular location">
    <subcellularLocation>
        <location evidence="6">Cytoplasm</location>
    </subcellularLocation>
</comment>
<evidence type="ECO:0000256" key="4">
    <source>
        <dbReference type="ARBA" id="ARBA00022691"/>
    </source>
</evidence>
<name>A0ABW1XM50_9ALTE</name>
<keyword evidence="2 6" id="KW-0489">Methyltransferase</keyword>
<evidence type="ECO:0000313" key="8">
    <source>
        <dbReference type="EMBL" id="MFC6440924.1"/>
    </source>
</evidence>
<dbReference type="SUPFAM" id="SSF53335">
    <property type="entry name" value="S-adenosyl-L-methionine-dependent methyltransferases"/>
    <property type="match status" value="1"/>
</dbReference>
<evidence type="ECO:0000256" key="6">
    <source>
        <dbReference type="HAMAP-Rule" id="MF_01872"/>
    </source>
</evidence>
<comment type="caution">
    <text evidence="8">The sequence shown here is derived from an EMBL/GenBank/DDBJ whole genome shotgun (WGS) entry which is preliminary data.</text>
</comment>
<dbReference type="EC" id="2.1.1.223" evidence="6"/>
<keyword evidence="5 6" id="KW-0819">tRNA processing</keyword>
<protein>
    <recommendedName>
        <fullName evidence="6">tRNA1(Val) (adenine(37)-N6)-methyltransferase</fullName>
        <ecNumber evidence="6">2.1.1.223</ecNumber>
    </recommendedName>
    <alternativeName>
        <fullName evidence="6">tRNA m6A37 methyltransferase</fullName>
    </alternativeName>
</protein>
<evidence type="ECO:0000256" key="2">
    <source>
        <dbReference type="ARBA" id="ARBA00022603"/>
    </source>
</evidence>
<dbReference type="InterPro" id="IPR050210">
    <property type="entry name" value="tRNA_Adenine-N(6)_MTase"/>
</dbReference>
<proteinExistence type="inferred from homology"/>
<comment type="catalytic activity">
    <reaction evidence="6">
        <text>adenosine(37) in tRNA1(Val) + S-adenosyl-L-methionine = N(6)-methyladenosine(37) in tRNA1(Val) + S-adenosyl-L-homocysteine + H(+)</text>
        <dbReference type="Rhea" id="RHEA:43160"/>
        <dbReference type="Rhea" id="RHEA-COMP:10369"/>
        <dbReference type="Rhea" id="RHEA-COMP:10370"/>
        <dbReference type="ChEBI" id="CHEBI:15378"/>
        <dbReference type="ChEBI" id="CHEBI:57856"/>
        <dbReference type="ChEBI" id="CHEBI:59789"/>
        <dbReference type="ChEBI" id="CHEBI:74411"/>
        <dbReference type="ChEBI" id="CHEBI:74449"/>
        <dbReference type="EC" id="2.1.1.223"/>
    </reaction>
</comment>
<dbReference type="Pfam" id="PF05175">
    <property type="entry name" value="MTS"/>
    <property type="match status" value="1"/>
</dbReference>
<dbReference type="CDD" id="cd02440">
    <property type="entry name" value="AdoMet_MTases"/>
    <property type="match status" value="1"/>
</dbReference>
<evidence type="ECO:0000256" key="3">
    <source>
        <dbReference type="ARBA" id="ARBA00022679"/>
    </source>
</evidence>
<dbReference type="PANTHER" id="PTHR47739:SF1">
    <property type="entry name" value="TRNA1(VAL) (ADENINE(37)-N6)-METHYLTRANSFERASE"/>
    <property type="match status" value="1"/>
</dbReference>
<comment type="function">
    <text evidence="6">Specifically methylates the adenine in position 37 of tRNA(1)(Val) (anticodon cmo5UAC).</text>
</comment>
<dbReference type="Gene3D" id="3.40.50.150">
    <property type="entry name" value="Vaccinia Virus protein VP39"/>
    <property type="match status" value="1"/>
</dbReference>
<dbReference type="InterPro" id="IPR007848">
    <property type="entry name" value="Small_mtfrase_dom"/>
</dbReference>
<dbReference type="GO" id="GO:0008168">
    <property type="term" value="F:methyltransferase activity"/>
    <property type="evidence" value="ECO:0007669"/>
    <property type="project" value="UniProtKB-KW"/>
</dbReference>
<dbReference type="RefSeq" id="WP_131258745.1">
    <property type="nucleotide sequence ID" value="NZ_JBHSUS010000001.1"/>
</dbReference>
<comment type="similarity">
    <text evidence="6">Belongs to the methyltransferase superfamily. tRNA (adenine-N(6)-)-methyltransferase family.</text>
</comment>
<dbReference type="InterPro" id="IPR002052">
    <property type="entry name" value="DNA_methylase_N6_adenine_CS"/>
</dbReference>
<gene>
    <name evidence="8" type="ORF">ACFP85_12285</name>
</gene>
<keyword evidence="9" id="KW-1185">Reference proteome</keyword>
<dbReference type="EMBL" id="JBHSUS010000001">
    <property type="protein sequence ID" value="MFC6440924.1"/>
    <property type="molecule type" value="Genomic_DNA"/>
</dbReference>
<keyword evidence="3 6" id="KW-0808">Transferase</keyword>
<reference evidence="9" key="1">
    <citation type="journal article" date="2019" name="Int. J. Syst. Evol. Microbiol.">
        <title>The Global Catalogue of Microorganisms (GCM) 10K type strain sequencing project: providing services to taxonomists for standard genome sequencing and annotation.</title>
        <authorList>
            <consortium name="The Broad Institute Genomics Platform"/>
            <consortium name="The Broad Institute Genome Sequencing Center for Infectious Disease"/>
            <person name="Wu L."/>
            <person name="Ma J."/>
        </authorList>
    </citation>
    <scope>NUCLEOTIDE SEQUENCE [LARGE SCALE GENOMIC DNA]</scope>
    <source>
        <strain evidence="9">CGMCC 1.16031</strain>
    </source>
</reference>
<sequence>MSGGFRFKQFFVAHDNATMKVGTDSILLGSWAEVPDSGRCLDIGTGSGILALMLAQRSANLCVTALELDEVSVQVARQNTLNSPWPARIEVLHERLQSHEALQYDCIVANPPYFPAAAEHAQHQHMARHQVGLSLHELAHHVGRLLAVDGIFSLVLPLTQGDEFIAQALHQGLHVQRRLNISATSGSEIRRVLVSFGRAACDPVIQSLHIYDENRQYSAAFRQLCRAFYLNF</sequence>
<evidence type="ECO:0000256" key="1">
    <source>
        <dbReference type="ARBA" id="ARBA00022490"/>
    </source>
</evidence>
<keyword evidence="4 6" id="KW-0949">S-adenosyl-L-methionine</keyword>
<dbReference type="InterPro" id="IPR029063">
    <property type="entry name" value="SAM-dependent_MTases_sf"/>
</dbReference>
<dbReference type="HAMAP" id="MF_01872">
    <property type="entry name" value="tRNA_methyltr_YfiC"/>
    <property type="match status" value="1"/>
</dbReference>
<dbReference type="GO" id="GO:0032259">
    <property type="term" value="P:methylation"/>
    <property type="evidence" value="ECO:0007669"/>
    <property type="project" value="UniProtKB-KW"/>
</dbReference>